<dbReference type="EMBL" id="LSRX01000242">
    <property type="protein sequence ID" value="OLQ03215.1"/>
    <property type="molecule type" value="Genomic_DNA"/>
</dbReference>
<sequence length="457" mass="51123">MAQLEESMGASSVRADPKPDEPYNTNINEDASWYYQEDWSGYGGASASKSNKMQKKRGLPLESLKLGEEVTGWVKSLTSYGAFVDTGAEKELKHLCIDSIDLAPGPLLPRQASETGPFQLQDAWWPPGIPDSVLEAEFLARQRHLVAGENLGPTALNLRRKLRGRSSLEPGDEASGGSETRDAWWPPGIPDSVLEEYRGNVDTVPIKLNCQNRQSSWQDRGTWSQEQWTDLGESMSKSFGVVTVAVFRSLLSRSSNLFVIFVDLVLPGDAFDSLDDSEWLEQRLLDTNDELGMVWLPPGRHVLGADAARLLRPHLLESVTPHHKRFAKIEVAQEMACLFKHVAKTALKTNRPRQWRRLPREQLKQVASSFMESATTEPPLLVEELCTTRGYDVVRGRKALQQAVFRRMDVDQDEFLNGVELHPFAVHTGFEGDVDAWFEECGRCAFPNVAVGLDAFN</sequence>
<name>A0A1Q9E726_SYMMI</name>
<reference evidence="2 3" key="1">
    <citation type="submission" date="2016-02" db="EMBL/GenBank/DDBJ databases">
        <title>Genome analysis of coral dinoflagellate symbionts highlights evolutionary adaptations to a symbiotic lifestyle.</title>
        <authorList>
            <person name="Aranda M."/>
            <person name="Li Y."/>
            <person name="Liew Y.J."/>
            <person name="Baumgarten S."/>
            <person name="Simakov O."/>
            <person name="Wilson M."/>
            <person name="Piel J."/>
            <person name="Ashoor H."/>
            <person name="Bougouffa S."/>
            <person name="Bajic V.B."/>
            <person name="Ryu T."/>
            <person name="Ravasi T."/>
            <person name="Bayer T."/>
            <person name="Micklem G."/>
            <person name="Kim H."/>
            <person name="Bhak J."/>
            <person name="Lajeunesse T.C."/>
            <person name="Voolstra C.R."/>
        </authorList>
    </citation>
    <scope>NUCLEOTIDE SEQUENCE [LARGE SCALE GENOMIC DNA]</scope>
    <source>
        <strain evidence="2 3">CCMP2467</strain>
    </source>
</reference>
<evidence type="ECO:0000313" key="3">
    <source>
        <dbReference type="Proteomes" id="UP000186817"/>
    </source>
</evidence>
<protein>
    <submittedName>
        <fullName evidence="2">Uncharacterized protein</fullName>
    </submittedName>
</protein>
<gene>
    <name evidence="2" type="ORF">AK812_SmicGene13862</name>
</gene>
<dbReference type="OrthoDB" id="10652194at2759"/>
<comment type="caution">
    <text evidence="2">The sequence shown here is derived from an EMBL/GenBank/DDBJ whole genome shotgun (WGS) entry which is preliminary data.</text>
</comment>
<dbReference type="AlphaFoldDB" id="A0A1Q9E726"/>
<evidence type="ECO:0000313" key="2">
    <source>
        <dbReference type="EMBL" id="OLQ03215.1"/>
    </source>
</evidence>
<feature type="region of interest" description="Disordered" evidence="1">
    <location>
        <begin position="1"/>
        <end position="27"/>
    </location>
</feature>
<organism evidence="2 3">
    <name type="scientific">Symbiodinium microadriaticum</name>
    <name type="common">Dinoflagellate</name>
    <name type="synonym">Zooxanthella microadriatica</name>
    <dbReference type="NCBI Taxonomy" id="2951"/>
    <lineage>
        <taxon>Eukaryota</taxon>
        <taxon>Sar</taxon>
        <taxon>Alveolata</taxon>
        <taxon>Dinophyceae</taxon>
        <taxon>Suessiales</taxon>
        <taxon>Symbiodiniaceae</taxon>
        <taxon>Symbiodinium</taxon>
    </lineage>
</organism>
<feature type="region of interest" description="Disordered" evidence="1">
    <location>
        <begin position="162"/>
        <end position="187"/>
    </location>
</feature>
<proteinExistence type="predicted"/>
<keyword evidence="3" id="KW-1185">Reference proteome</keyword>
<evidence type="ECO:0000256" key="1">
    <source>
        <dbReference type="SAM" id="MobiDB-lite"/>
    </source>
</evidence>
<dbReference type="Proteomes" id="UP000186817">
    <property type="component" value="Unassembled WGS sequence"/>
</dbReference>
<accession>A0A1Q9E726</accession>